<keyword evidence="1" id="KW-0812">Transmembrane</keyword>
<evidence type="ECO:0000313" key="2">
    <source>
        <dbReference type="EMBL" id="MBP2416403.1"/>
    </source>
</evidence>
<sequence>MTGPTLLLLLLLALLGGALVSAATAGRREQPLAPLDAASADAVRTTTGRARSRALLGLVAAAATAVGLLALQGARPGWLGLPLAVAPGLAASAGLLVFSAVPAARRPPAPATSGSLDRRHPWSFAGRRPFAVPALAGAVLVVALGAGAALASPDAQGRRRTFTAVSADGVVTGTASPFPGGYYGLPVLVVALLLLAAAWLALHRVATTSALPGPGLQAADRRWRTASTRVVSRMATAALLGYAGGVLAVGGSAVHRTAAGMALNGVDGFGAAATGAAVVAVLGALLLLLGGVAVGGAVAAALGTTAAPAPVAVAAEQVGSGR</sequence>
<name>A0ABS4Z5T5_9ACTN</name>
<evidence type="ECO:0000313" key="3">
    <source>
        <dbReference type="Proteomes" id="UP000758168"/>
    </source>
</evidence>
<feature type="transmembrane region" description="Helical" evidence="1">
    <location>
        <begin position="78"/>
        <end position="101"/>
    </location>
</feature>
<dbReference type="Proteomes" id="UP000758168">
    <property type="component" value="Unassembled WGS sequence"/>
</dbReference>
<feature type="transmembrane region" description="Helical" evidence="1">
    <location>
        <begin position="182"/>
        <end position="202"/>
    </location>
</feature>
<comment type="caution">
    <text evidence="2">The sequence shown here is derived from an EMBL/GenBank/DDBJ whole genome shotgun (WGS) entry which is preliminary data.</text>
</comment>
<keyword evidence="1" id="KW-1133">Transmembrane helix</keyword>
<keyword evidence="3" id="KW-1185">Reference proteome</keyword>
<accession>A0ABS4Z5T5</accession>
<keyword evidence="1" id="KW-0472">Membrane</keyword>
<feature type="transmembrane region" description="Helical" evidence="1">
    <location>
        <begin position="130"/>
        <end position="151"/>
    </location>
</feature>
<dbReference type="EMBL" id="JAGIOB010000001">
    <property type="protein sequence ID" value="MBP2416403.1"/>
    <property type="molecule type" value="Genomic_DNA"/>
</dbReference>
<evidence type="ECO:0000256" key="1">
    <source>
        <dbReference type="SAM" id="Phobius"/>
    </source>
</evidence>
<feature type="transmembrane region" description="Helical" evidence="1">
    <location>
        <begin position="54"/>
        <end position="71"/>
    </location>
</feature>
<protein>
    <submittedName>
        <fullName evidence="2">Uncharacterized protein</fullName>
    </submittedName>
</protein>
<gene>
    <name evidence="2" type="ORF">JOF54_001325</name>
</gene>
<proteinExistence type="predicted"/>
<dbReference type="RefSeq" id="WP_210054089.1">
    <property type="nucleotide sequence ID" value="NZ_JAGIOB010000001.1"/>
</dbReference>
<feature type="transmembrane region" description="Helical" evidence="1">
    <location>
        <begin position="294"/>
        <end position="315"/>
    </location>
</feature>
<feature type="transmembrane region" description="Helical" evidence="1">
    <location>
        <begin position="266"/>
        <end position="288"/>
    </location>
</feature>
<organism evidence="2 3">
    <name type="scientific">Microlunatus capsulatus</name>
    <dbReference type="NCBI Taxonomy" id="99117"/>
    <lineage>
        <taxon>Bacteria</taxon>
        <taxon>Bacillati</taxon>
        <taxon>Actinomycetota</taxon>
        <taxon>Actinomycetes</taxon>
        <taxon>Propionibacteriales</taxon>
        <taxon>Propionibacteriaceae</taxon>
        <taxon>Microlunatus</taxon>
    </lineage>
</organism>
<reference evidence="2 3" key="1">
    <citation type="submission" date="2021-03" db="EMBL/GenBank/DDBJ databases">
        <title>Sequencing the genomes of 1000 actinobacteria strains.</title>
        <authorList>
            <person name="Klenk H.-P."/>
        </authorList>
    </citation>
    <scope>NUCLEOTIDE SEQUENCE [LARGE SCALE GENOMIC DNA]</scope>
    <source>
        <strain evidence="2 3">DSM 12936</strain>
    </source>
</reference>
<feature type="transmembrane region" description="Helical" evidence="1">
    <location>
        <begin position="234"/>
        <end position="254"/>
    </location>
</feature>